<keyword evidence="1" id="KW-0472">Membrane</keyword>
<sequence length="239" mass="27767">MNLKSGTFRMVYEETLFAFGKLLLLYITIPLFLLWLFIGYFFNLGEDVIAAISGPTYFFILLFAINGFKTIFPVAIGMGSTRINLLKTFYVVGLASVLVITFILNVFQWILLTLYERWNVAAHILHPATFLNREYTFLSYYLIDFMLGIFAFSFAFLFFTIYYRLGFKKSVIWLMVLVIIGTLLNYSGLIDFSIWEWLVTQDFHDMVIFSFVNTISLIALFITYPIMRNAPLTAKSKKD</sequence>
<feature type="transmembrane region" description="Helical" evidence="1">
    <location>
        <begin position="89"/>
        <end position="111"/>
    </location>
</feature>
<gene>
    <name evidence="2" type="ORF">K8V56_18430</name>
</gene>
<feature type="transmembrane region" description="Helical" evidence="1">
    <location>
        <begin position="48"/>
        <end position="68"/>
    </location>
</feature>
<proteinExistence type="predicted"/>
<comment type="caution">
    <text evidence="2">The sequence shown here is derived from an EMBL/GenBank/DDBJ whole genome shotgun (WGS) entry which is preliminary data.</text>
</comment>
<accession>A0A921KF29</accession>
<keyword evidence="1" id="KW-1133">Transmembrane helix</keyword>
<feature type="transmembrane region" description="Helical" evidence="1">
    <location>
        <begin position="21"/>
        <end position="42"/>
    </location>
</feature>
<reference evidence="2" key="1">
    <citation type="journal article" date="2021" name="PeerJ">
        <title>Extensive microbial diversity within the chicken gut microbiome revealed by metagenomics and culture.</title>
        <authorList>
            <person name="Gilroy R."/>
            <person name="Ravi A."/>
            <person name="Getino M."/>
            <person name="Pursley I."/>
            <person name="Horton D.L."/>
            <person name="Alikhan N.F."/>
            <person name="Baker D."/>
            <person name="Gharbi K."/>
            <person name="Hall N."/>
            <person name="Watson M."/>
            <person name="Adriaenssens E.M."/>
            <person name="Foster-Nyarko E."/>
            <person name="Jarju S."/>
            <person name="Secka A."/>
            <person name="Antonio M."/>
            <person name="Oren A."/>
            <person name="Chaudhuri R.R."/>
            <person name="La Ragione R."/>
            <person name="Hildebrand F."/>
            <person name="Pallen M.J."/>
        </authorList>
    </citation>
    <scope>NUCLEOTIDE SEQUENCE</scope>
    <source>
        <strain evidence="2">CHK171-7178</strain>
    </source>
</reference>
<protein>
    <submittedName>
        <fullName evidence="2">Uncharacterized protein</fullName>
    </submittedName>
</protein>
<feature type="transmembrane region" description="Helical" evidence="1">
    <location>
        <begin position="171"/>
        <end position="195"/>
    </location>
</feature>
<evidence type="ECO:0000313" key="3">
    <source>
        <dbReference type="Proteomes" id="UP000698173"/>
    </source>
</evidence>
<name>A0A921KF29_SPOPS</name>
<evidence type="ECO:0000313" key="2">
    <source>
        <dbReference type="EMBL" id="HJF33747.1"/>
    </source>
</evidence>
<feature type="transmembrane region" description="Helical" evidence="1">
    <location>
        <begin position="138"/>
        <end position="159"/>
    </location>
</feature>
<dbReference type="EMBL" id="DYWT01000277">
    <property type="protein sequence ID" value="HJF33747.1"/>
    <property type="molecule type" value="Genomic_DNA"/>
</dbReference>
<feature type="transmembrane region" description="Helical" evidence="1">
    <location>
        <begin position="207"/>
        <end position="227"/>
    </location>
</feature>
<keyword evidence="1" id="KW-0812">Transmembrane</keyword>
<dbReference type="AlphaFoldDB" id="A0A921KF29"/>
<reference evidence="2" key="2">
    <citation type="submission" date="2021-09" db="EMBL/GenBank/DDBJ databases">
        <authorList>
            <person name="Gilroy R."/>
        </authorList>
    </citation>
    <scope>NUCLEOTIDE SEQUENCE</scope>
    <source>
        <strain evidence="2">CHK171-7178</strain>
    </source>
</reference>
<evidence type="ECO:0000256" key="1">
    <source>
        <dbReference type="SAM" id="Phobius"/>
    </source>
</evidence>
<dbReference type="Proteomes" id="UP000698173">
    <property type="component" value="Unassembled WGS sequence"/>
</dbReference>
<organism evidence="2 3">
    <name type="scientific">Sporosarcina psychrophila</name>
    <name type="common">Bacillus psychrophilus</name>
    <dbReference type="NCBI Taxonomy" id="1476"/>
    <lineage>
        <taxon>Bacteria</taxon>
        <taxon>Bacillati</taxon>
        <taxon>Bacillota</taxon>
        <taxon>Bacilli</taxon>
        <taxon>Bacillales</taxon>
        <taxon>Caryophanaceae</taxon>
        <taxon>Sporosarcina</taxon>
    </lineage>
</organism>